<proteinExistence type="predicted"/>
<feature type="domain" description="Glycoside hydrolase family 19 catalytic" evidence="4">
    <location>
        <begin position="66"/>
        <end position="159"/>
    </location>
</feature>
<dbReference type="Pfam" id="PF00182">
    <property type="entry name" value="Glyco_hydro_19"/>
    <property type="match status" value="1"/>
</dbReference>
<comment type="caution">
    <text evidence="5">The sequence shown here is derived from an EMBL/GenBank/DDBJ whole genome shotgun (WGS) entry which is preliminary data.</text>
</comment>
<dbReference type="PANTHER" id="PTHR22595">
    <property type="entry name" value="CHITINASE-RELATED"/>
    <property type="match status" value="1"/>
</dbReference>
<dbReference type="AlphaFoldDB" id="A0AA88KPS7"/>
<dbReference type="GO" id="GO:0006952">
    <property type="term" value="P:defense response"/>
    <property type="evidence" value="ECO:0007669"/>
    <property type="project" value="UniProtKB-KW"/>
</dbReference>
<dbReference type="RefSeq" id="XP_044555397.1">
    <property type="nucleotide sequence ID" value="XM_044696961.1"/>
</dbReference>
<dbReference type="CDD" id="cd00325">
    <property type="entry name" value="chitinase_GH19"/>
    <property type="match status" value="1"/>
</dbReference>
<protein>
    <recommendedName>
        <fullName evidence="4">Glycoside hydrolase family 19 catalytic domain-containing protein</fullName>
    </recommendedName>
</protein>
<dbReference type="InterPro" id="IPR000726">
    <property type="entry name" value="Glyco_hydro_19_cat"/>
</dbReference>
<gene>
    <name evidence="5" type="ORF">C9374_007034</name>
</gene>
<sequence>MNNKVVSFALLLLSVALAAAVVNGLEINSSQLKQIMPNLPKSKVAQYTQLVNDAMAEGSIDTCCSISAFLAQLAHESGDLNWLVEFASGKAYEGRKDLGNVHPGDGVRYKGRGPIQITGRANYRSAGQALGIDLENQPELAQTPAIGFKTAVWFWNTRSLNSYADCSQANFDKITRRINGGYNGKADRDHKFAAAKSVLGC</sequence>
<dbReference type="Gene3D" id="1.10.530.10">
    <property type="match status" value="1"/>
</dbReference>
<dbReference type="PANTHER" id="PTHR22595:SF79">
    <property type="entry name" value="CHITINASE 12"/>
    <property type="match status" value="1"/>
</dbReference>
<reference evidence="5 6" key="1">
    <citation type="journal article" date="2018" name="BMC Genomics">
        <title>The genome of Naegleria lovaniensis, the basis for a comparative approach to unravel pathogenicity factors of the human pathogenic amoeba N. fowleri.</title>
        <authorList>
            <person name="Liechti N."/>
            <person name="Schurch N."/>
            <person name="Bruggmann R."/>
            <person name="Wittwer M."/>
        </authorList>
    </citation>
    <scope>NUCLEOTIDE SEQUENCE [LARGE SCALE GENOMIC DNA]</scope>
    <source>
        <strain evidence="5 6">ATCC 30569</strain>
    </source>
</reference>
<evidence type="ECO:0000259" key="4">
    <source>
        <dbReference type="Pfam" id="PF00182"/>
    </source>
</evidence>
<evidence type="ECO:0000256" key="1">
    <source>
        <dbReference type="ARBA" id="ARBA00022821"/>
    </source>
</evidence>
<dbReference type="GeneID" id="68099488"/>
<dbReference type="Proteomes" id="UP000816034">
    <property type="component" value="Unassembled WGS sequence"/>
</dbReference>
<name>A0AA88KPS7_NAELO</name>
<evidence type="ECO:0000256" key="3">
    <source>
        <dbReference type="SAM" id="SignalP"/>
    </source>
</evidence>
<dbReference type="InterPro" id="IPR023346">
    <property type="entry name" value="Lysozyme-like_dom_sf"/>
</dbReference>
<dbReference type="GO" id="GO:0016998">
    <property type="term" value="P:cell wall macromolecule catabolic process"/>
    <property type="evidence" value="ECO:0007669"/>
    <property type="project" value="InterPro"/>
</dbReference>
<keyword evidence="1" id="KW-0611">Plant defense</keyword>
<dbReference type="EMBL" id="PYSW02000002">
    <property type="protein sequence ID" value="KAG2393503.1"/>
    <property type="molecule type" value="Genomic_DNA"/>
</dbReference>
<keyword evidence="6" id="KW-1185">Reference proteome</keyword>
<evidence type="ECO:0000313" key="6">
    <source>
        <dbReference type="Proteomes" id="UP000816034"/>
    </source>
</evidence>
<accession>A0AA88KPS7</accession>
<feature type="signal peptide" evidence="3">
    <location>
        <begin position="1"/>
        <end position="24"/>
    </location>
</feature>
<dbReference type="GO" id="GO:0006032">
    <property type="term" value="P:chitin catabolic process"/>
    <property type="evidence" value="ECO:0007669"/>
    <property type="project" value="InterPro"/>
</dbReference>
<feature type="chain" id="PRO_5041638984" description="Glycoside hydrolase family 19 catalytic domain-containing protein" evidence="3">
    <location>
        <begin position="25"/>
        <end position="201"/>
    </location>
</feature>
<keyword evidence="2" id="KW-1015">Disulfide bond</keyword>
<organism evidence="5 6">
    <name type="scientific">Naegleria lovaniensis</name>
    <name type="common">Amoeba</name>
    <dbReference type="NCBI Taxonomy" id="51637"/>
    <lineage>
        <taxon>Eukaryota</taxon>
        <taxon>Discoba</taxon>
        <taxon>Heterolobosea</taxon>
        <taxon>Tetramitia</taxon>
        <taxon>Eutetramitia</taxon>
        <taxon>Vahlkampfiidae</taxon>
        <taxon>Naegleria</taxon>
    </lineage>
</organism>
<keyword evidence="3" id="KW-0732">Signal</keyword>
<evidence type="ECO:0000256" key="2">
    <source>
        <dbReference type="ARBA" id="ARBA00023157"/>
    </source>
</evidence>
<dbReference type="SUPFAM" id="SSF53955">
    <property type="entry name" value="Lysozyme-like"/>
    <property type="match status" value="1"/>
</dbReference>
<evidence type="ECO:0000313" key="5">
    <source>
        <dbReference type="EMBL" id="KAG2393503.1"/>
    </source>
</evidence>
<dbReference type="GO" id="GO:0004568">
    <property type="term" value="F:chitinase activity"/>
    <property type="evidence" value="ECO:0007669"/>
    <property type="project" value="InterPro"/>
</dbReference>